<organism evidence="2 3">
    <name type="scientific">Sphagnum jensenii</name>
    <dbReference type="NCBI Taxonomy" id="128206"/>
    <lineage>
        <taxon>Eukaryota</taxon>
        <taxon>Viridiplantae</taxon>
        <taxon>Streptophyta</taxon>
        <taxon>Embryophyta</taxon>
        <taxon>Bryophyta</taxon>
        <taxon>Sphagnophytina</taxon>
        <taxon>Sphagnopsida</taxon>
        <taxon>Sphagnales</taxon>
        <taxon>Sphagnaceae</taxon>
        <taxon>Sphagnum</taxon>
    </lineage>
</organism>
<gene>
    <name evidence="2" type="ORF">CSSPJE1EN2_LOCUS22178</name>
</gene>
<feature type="region of interest" description="Disordered" evidence="1">
    <location>
        <begin position="1"/>
        <end position="91"/>
    </location>
</feature>
<reference evidence="2" key="1">
    <citation type="submission" date="2024-03" db="EMBL/GenBank/DDBJ databases">
        <authorList>
            <consortium name="ELIXIR-Norway"/>
            <consortium name="Elixir Norway"/>
        </authorList>
    </citation>
    <scope>NUCLEOTIDE SEQUENCE</scope>
</reference>
<evidence type="ECO:0000313" key="2">
    <source>
        <dbReference type="EMBL" id="CAK9880779.1"/>
    </source>
</evidence>
<name>A0ABP1BWI2_9BRYO</name>
<proteinExistence type="predicted"/>
<evidence type="ECO:0000256" key="1">
    <source>
        <dbReference type="SAM" id="MobiDB-lite"/>
    </source>
</evidence>
<accession>A0ABP1BWI2</accession>
<evidence type="ECO:0000313" key="3">
    <source>
        <dbReference type="Proteomes" id="UP001497522"/>
    </source>
</evidence>
<feature type="compositionally biased region" description="Basic residues" evidence="1">
    <location>
        <begin position="25"/>
        <end position="38"/>
    </location>
</feature>
<dbReference type="Proteomes" id="UP001497522">
    <property type="component" value="Chromosome 8"/>
</dbReference>
<keyword evidence="3" id="KW-1185">Reference proteome</keyword>
<dbReference type="EMBL" id="OZ023709">
    <property type="protein sequence ID" value="CAK9880779.1"/>
    <property type="molecule type" value="Genomic_DNA"/>
</dbReference>
<protein>
    <submittedName>
        <fullName evidence="2">Uncharacterized protein</fullName>
    </submittedName>
</protein>
<sequence length="91" mass="9999">MRRGKKTNKKSTQNLVDGKTIGHQSNRRSTRIVGKPHHHVVEEEGSLALAASSERDISSNNDCNSKGEESEGFELPVASSIMKEQNKAPNK</sequence>